<dbReference type="Proteomes" id="UP000675409">
    <property type="component" value="Unassembled WGS sequence"/>
</dbReference>
<proteinExistence type="predicted"/>
<evidence type="ECO:0000313" key="2">
    <source>
        <dbReference type="EMBL" id="MBL0887200.1"/>
    </source>
</evidence>
<dbReference type="EMBL" id="JABBYC010000023">
    <property type="protein sequence ID" value="MBL0887200.1"/>
    <property type="molecule type" value="Genomic_DNA"/>
</dbReference>
<protein>
    <submittedName>
        <fullName evidence="2">Uncharacterized protein</fullName>
    </submittedName>
</protein>
<sequence length="220" mass="21661">MKDAVGRSAPRIAAVAGAGVALALAAVTTAASASAAVPPPEARGVAVGVGAEVRAAGPGVRPAPAGRSAANGGGVTGHDDFLVLVPGQTRRGLPPGVRLGDDATVAGGAWTPAEGLLYVVTLGSSTCPRTAEPAARDTMTGAGLAADREVGDIDVTLSQPPLESVCTTDWVPTTTVVAAPEGTDDGRTVRLRIGPVGKVELPPRPARGEAGPAAWISFAD</sequence>
<feature type="chain" id="PRO_5045560042" evidence="1">
    <location>
        <begin position="36"/>
        <end position="220"/>
    </location>
</feature>
<gene>
    <name evidence="2" type="ORF">HGK34_13090</name>
</gene>
<evidence type="ECO:0000256" key="1">
    <source>
        <dbReference type="SAM" id="SignalP"/>
    </source>
</evidence>
<organism evidence="2 3">
    <name type="scientific">Myceligenerans indicum</name>
    <dbReference type="NCBI Taxonomy" id="2593663"/>
    <lineage>
        <taxon>Bacteria</taxon>
        <taxon>Bacillati</taxon>
        <taxon>Actinomycetota</taxon>
        <taxon>Actinomycetes</taxon>
        <taxon>Micrococcales</taxon>
        <taxon>Promicromonosporaceae</taxon>
        <taxon>Myceligenerans</taxon>
    </lineage>
</organism>
<dbReference type="RefSeq" id="WP_201847985.1">
    <property type="nucleotide sequence ID" value="NZ_JABBYC010000023.1"/>
</dbReference>
<comment type="caution">
    <text evidence="2">The sequence shown here is derived from an EMBL/GenBank/DDBJ whole genome shotgun (WGS) entry which is preliminary data.</text>
</comment>
<accession>A0ABS1LLR1</accession>
<name>A0ABS1LLR1_9MICO</name>
<reference evidence="2 3" key="1">
    <citation type="journal article" date="2021" name="Arch. Microbiol.">
        <title>Myceligenerans indicum sp. nov., an actinobacterium isolated from mangrove sediment of Sundarbans, India.</title>
        <authorList>
            <person name="Asha K."/>
            <person name="Bhadury P."/>
        </authorList>
    </citation>
    <scope>NUCLEOTIDE SEQUENCE [LARGE SCALE GENOMIC DNA]</scope>
    <source>
        <strain evidence="2 3">I2</strain>
    </source>
</reference>
<feature type="signal peptide" evidence="1">
    <location>
        <begin position="1"/>
        <end position="35"/>
    </location>
</feature>
<keyword evidence="3" id="KW-1185">Reference proteome</keyword>
<evidence type="ECO:0000313" key="3">
    <source>
        <dbReference type="Proteomes" id="UP000675409"/>
    </source>
</evidence>
<keyword evidence="1" id="KW-0732">Signal</keyword>